<evidence type="ECO:0000256" key="1">
    <source>
        <dbReference type="SAM" id="MobiDB-lite"/>
    </source>
</evidence>
<evidence type="ECO:0000313" key="2">
    <source>
        <dbReference type="EMBL" id="KAL0282764.1"/>
    </source>
</evidence>
<gene>
    <name evidence="2" type="ORF">Sradi_7252300</name>
</gene>
<proteinExistence type="predicted"/>
<sequence>MGLGFRKDEDAKGKETLNNQPDIRILARAHLENGDSRTGKSGTRHLLNNTKNKAILCPPREKLVMIAMNAALEDVYKKVFADSYQHGASLSGGREKAVETLTE</sequence>
<name>A0AAW2IKA1_SESRA</name>
<reference evidence="2" key="1">
    <citation type="submission" date="2020-06" db="EMBL/GenBank/DDBJ databases">
        <authorList>
            <person name="Li T."/>
            <person name="Hu X."/>
            <person name="Zhang T."/>
            <person name="Song X."/>
            <person name="Zhang H."/>
            <person name="Dai N."/>
            <person name="Sheng W."/>
            <person name="Hou X."/>
            <person name="Wei L."/>
        </authorList>
    </citation>
    <scope>NUCLEOTIDE SEQUENCE</scope>
    <source>
        <strain evidence="2">G02</strain>
        <tissue evidence="2">Leaf</tissue>
    </source>
</reference>
<accession>A0AAW2IKA1</accession>
<dbReference type="AlphaFoldDB" id="A0AAW2IKA1"/>
<feature type="region of interest" description="Disordered" evidence="1">
    <location>
        <begin position="1"/>
        <end position="20"/>
    </location>
</feature>
<dbReference type="EMBL" id="JACGWJ010001379">
    <property type="protein sequence ID" value="KAL0282764.1"/>
    <property type="molecule type" value="Genomic_DNA"/>
</dbReference>
<reference evidence="2" key="2">
    <citation type="journal article" date="2024" name="Plant">
        <title>Genomic evolution and insights into agronomic trait innovations of Sesamum species.</title>
        <authorList>
            <person name="Miao H."/>
            <person name="Wang L."/>
            <person name="Qu L."/>
            <person name="Liu H."/>
            <person name="Sun Y."/>
            <person name="Le M."/>
            <person name="Wang Q."/>
            <person name="Wei S."/>
            <person name="Zheng Y."/>
            <person name="Lin W."/>
            <person name="Duan Y."/>
            <person name="Cao H."/>
            <person name="Xiong S."/>
            <person name="Wang X."/>
            <person name="Wei L."/>
            <person name="Li C."/>
            <person name="Ma Q."/>
            <person name="Ju M."/>
            <person name="Zhao R."/>
            <person name="Li G."/>
            <person name="Mu C."/>
            <person name="Tian Q."/>
            <person name="Mei H."/>
            <person name="Zhang T."/>
            <person name="Gao T."/>
            <person name="Zhang H."/>
        </authorList>
    </citation>
    <scope>NUCLEOTIDE SEQUENCE</scope>
    <source>
        <strain evidence="2">G02</strain>
    </source>
</reference>
<protein>
    <submittedName>
        <fullName evidence="2">Uncharacterized protein</fullName>
    </submittedName>
</protein>
<organism evidence="2">
    <name type="scientific">Sesamum radiatum</name>
    <name type="common">Black benniseed</name>
    <dbReference type="NCBI Taxonomy" id="300843"/>
    <lineage>
        <taxon>Eukaryota</taxon>
        <taxon>Viridiplantae</taxon>
        <taxon>Streptophyta</taxon>
        <taxon>Embryophyta</taxon>
        <taxon>Tracheophyta</taxon>
        <taxon>Spermatophyta</taxon>
        <taxon>Magnoliopsida</taxon>
        <taxon>eudicotyledons</taxon>
        <taxon>Gunneridae</taxon>
        <taxon>Pentapetalae</taxon>
        <taxon>asterids</taxon>
        <taxon>lamiids</taxon>
        <taxon>Lamiales</taxon>
        <taxon>Pedaliaceae</taxon>
        <taxon>Sesamum</taxon>
    </lineage>
</organism>
<feature type="compositionally biased region" description="Basic and acidic residues" evidence="1">
    <location>
        <begin position="1"/>
        <end position="15"/>
    </location>
</feature>
<comment type="caution">
    <text evidence="2">The sequence shown here is derived from an EMBL/GenBank/DDBJ whole genome shotgun (WGS) entry which is preliminary data.</text>
</comment>